<dbReference type="HOGENOM" id="CLU_1804364_0_0_5"/>
<keyword evidence="2" id="KW-1185">Reference proteome</keyword>
<dbReference type="AlphaFoldDB" id="Q0FNG6"/>
<name>Q0FNG6_SALBH</name>
<proteinExistence type="predicted"/>
<evidence type="ECO:0000313" key="2">
    <source>
        <dbReference type="Proteomes" id="UP000006230"/>
    </source>
</evidence>
<comment type="caution">
    <text evidence="1">The sequence shown here is derived from an EMBL/GenBank/DDBJ whole genome shotgun (WGS) entry which is preliminary data.</text>
</comment>
<evidence type="ECO:0000313" key="1">
    <source>
        <dbReference type="EMBL" id="EAU45778.1"/>
    </source>
</evidence>
<dbReference type="eggNOG" id="ENOG5033IVC">
    <property type="taxonomic scope" value="Bacteria"/>
</dbReference>
<reference evidence="1 2" key="1">
    <citation type="journal article" date="2010" name="J. Bacteriol.">
        <title>Genome sequences of Pelagibaca bermudensis HTCC2601T and Maritimibacter alkaliphilus HTCC2654T, the type strains of two marine Roseobacter genera.</title>
        <authorList>
            <person name="Thrash J.C."/>
            <person name="Cho J.C."/>
            <person name="Ferriera S."/>
            <person name="Johnson J."/>
            <person name="Vergin K.L."/>
            <person name="Giovannoni S.J."/>
        </authorList>
    </citation>
    <scope>NUCLEOTIDE SEQUENCE [LARGE SCALE GENOMIC DNA]</scope>
    <source>
        <strain evidence="2">DSM 26914 / JCM 13377 / KCTC 12554 / HTCC2601</strain>
    </source>
</reference>
<accession>Q0FNG6</accession>
<dbReference type="STRING" id="314265.R2601_10754"/>
<organism evidence="1 2">
    <name type="scientific">Salipiger bermudensis (strain DSM 26914 / JCM 13377 / KCTC 12554 / HTCC2601)</name>
    <name type="common">Pelagibaca bermudensis</name>
    <dbReference type="NCBI Taxonomy" id="314265"/>
    <lineage>
        <taxon>Bacteria</taxon>
        <taxon>Pseudomonadati</taxon>
        <taxon>Pseudomonadota</taxon>
        <taxon>Alphaproteobacteria</taxon>
        <taxon>Rhodobacterales</taxon>
        <taxon>Roseobacteraceae</taxon>
        <taxon>Salipiger</taxon>
    </lineage>
</organism>
<gene>
    <name evidence="1" type="ORF">R2601_10754</name>
</gene>
<dbReference type="EC" id="1.3.5.1" evidence="1"/>
<keyword evidence="1" id="KW-0560">Oxidoreductase</keyword>
<dbReference type="Proteomes" id="UP000006230">
    <property type="component" value="Unassembled WGS sequence"/>
</dbReference>
<dbReference type="EMBL" id="AATQ01000022">
    <property type="protein sequence ID" value="EAU45778.1"/>
    <property type="molecule type" value="Genomic_DNA"/>
</dbReference>
<protein>
    <submittedName>
        <fullName evidence="1">Succinate dehydrogenase</fullName>
        <ecNumber evidence="1">1.3.5.1</ecNumber>
    </submittedName>
</protein>
<sequence>MCTTGSASRPERAADVVARVGIVRSSGKAASARTGLSIRAGLAVLILGAAAGCSVVSPPGDDLMLDVAGSAVAPILASKAPGVPTDTAVACTLDYASQGQLQALAENSALGQTELNDDIVTDILFTQGTRECMSDNLIDRALF</sequence>
<dbReference type="GO" id="GO:0008177">
    <property type="term" value="F:succinate dehydrogenase (quinone) activity"/>
    <property type="evidence" value="ECO:0007669"/>
    <property type="project" value="UniProtKB-EC"/>
</dbReference>